<dbReference type="GO" id="GO:0002926">
    <property type="term" value="P:tRNA wobble base 5-methoxycarbonylmethyl-2-thiouridinylation"/>
    <property type="evidence" value="ECO:0007669"/>
    <property type="project" value="TreeGrafter"/>
</dbReference>
<protein>
    <recommendedName>
        <fullName evidence="14">Elongator complex protein 1</fullName>
    </recommendedName>
</protein>
<dbReference type="InterPro" id="IPR056164">
    <property type="entry name" value="Beta-prop_ELP1_1st"/>
</dbReference>
<dbReference type="InterPro" id="IPR056165">
    <property type="entry name" value="Beta-prop_ELP1_2nd"/>
</dbReference>
<evidence type="ECO:0000256" key="3">
    <source>
        <dbReference type="ARBA" id="ARBA00006086"/>
    </source>
</evidence>
<feature type="compositionally biased region" description="Low complexity" evidence="6">
    <location>
        <begin position="1239"/>
        <end position="1252"/>
    </location>
</feature>
<gene>
    <name evidence="12" type="ORF">O3P69_019574</name>
</gene>
<comment type="subcellular location">
    <subcellularLocation>
        <location evidence="1">Cytoplasm</location>
    </subcellularLocation>
</comment>
<dbReference type="InterPro" id="IPR006849">
    <property type="entry name" value="Elp1"/>
</dbReference>
<keyword evidence="13" id="KW-1185">Reference proteome</keyword>
<evidence type="ECO:0000259" key="10">
    <source>
        <dbReference type="Pfam" id="PF23925"/>
    </source>
</evidence>
<feature type="region of interest" description="Disordered" evidence="6">
    <location>
        <begin position="1234"/>
        <end position="1276"/>
    </location>
</feature>
<dbReference type="PIRSF" id="PIRSF017233">
    <property type="entry name" value="IKAP"/>
    <property type="match status" value="1"/>
</dbReference>
<dbReference type="PANTHER" id="PTHR12747:SF0">
    <property type="entry name" value="ELONGATOR COMPLEX PROTEIN 1"/>
    <property type="match status" value="1"/>
</dbReference>
<proteinExistence type="inferred from homology"/>
<evidence type="ECO:0000313" key="12">
    <source>
        <dbReference type="EMBL" id="KAK8379674.1"/>
    </source>
</evidence>
<evidence type="ECO:0000256" key="4">
    <source>
        <dbReference type="ARBA" id="ARBA00022490"/>
    </source>
</evidence>
<dbReference type="InterPro" id="IPR056166">
    <property type="entry name" value="TPR_ELP1"/>
</dbReference>
<feature type="domain" description="ELP1 N-terminal second beta-propeller" evidence="8">
    <location>
        <begin position="576"/>
        <end position="757"/>
    </location>
</feature>
<dbReference type="Pfam" id="PF23925">
    <property type="entry name" value="A-sol_ELP1"/>
    <property type="match status" value="1"/>
</dbReference>
<feature type="domain" description="ELP1 TPR" evidence="9">
    <location>
        <begin position="991"/>
        <end position="1152"/>
    </location>
</feature>
<evidence type="ECO:0000259" key="8">
    <source>
        <dbReference type="Pfam" id="PF23797"/>
    </source>
</evidence>
<comment type="pathway">
    <text evidence="2">tRNA modification; 5-methoxycarbonylmethyl-2-thiouridine-tRNA biosynthesis.</text>
</comment>
<feature type="compositionally biased region" description="Gly residues" evidence="6">
    <location>
        <begin position="333"/>
        <end position="342"/>
    </location>
</feature>
<dbReference type="PANTHER" id="PTHR12747">
    <property type="entry name" value="ELONGATOR COMPLEX PROTEIN 1"/>
    <property type="match status" value="1"/>
</dbReference>
<dbReference type="Proteomes" id="UP001487740">
    <property type="component" value="Unassembled WGS sequence"/>
</dbReference>
<dbReference type="GO" id="GO:0000049">
    <property type="term" value="F:tRNA binding"/>
    <property type="evidence" value="ECO:0007669"/>
    <property type="project" value="TreeGrafter"/>
</dbReference>
<evidence type="ECO:0000259" key="9">
    <source>
        <dbReference type="Pfam" id="PF23878"/>
    </source>
</evidence>
<feature type="domain" description="ELP1 first N-terminal beta-propeller" evidence="7">
    <location>
        <begin position="61"/>
        <end position="327"/>
    </location>
</feature>
<dbReference type="GO" id="GO:0005829">
    <property type="term" value="C:cytosol"/>
    <property type="evidence" value="ECO:0007669"/>
    <property type="project" value="TreeGrafter"/>
</dbReference>
<evidence type="ECO:0000256" key="2">
    <source>
        <dbReference type="ARBA" id="ARBA00005043"/>
    </source>
</evidence>
<accession>A0AAW0SXI3</accession>
<dbReference type="Pfam" id="PF04762">
    <property type="entry name" value="Beta-prop_ELP1_1st"/>
    <property type="match status" value="1"/>
</dbReference>
<dbReference type="EMBL" id="JARAKH010000043">
    <property type="protein sequence ID" value="KAK8379674.1"/>
    <property type="molecule type" value="Genomic_DNA"/>
</dbReference>
<dbReference type="Pfam" id="PF23797">
    <property type="entry name" value="Beta-prop_ELP1_2nd"/>
    <property type="match status" value="2"/>
</dbReference>
<evidence type="ECO:0000259" key="11">
    <source>
        <dbReference type="Pfam" id="PF23936"/>
    </source>
</evidence>
<organism evidence="12 13">
    <name type="scientific">Scylla paramamosain</name>
    <name type="common">Mud crab</name>
    <dbReference type="NCBI Taxonomy" id="85552"/>
    <lineage>
        <taxon>Eukaryota</taxon>
        <taxon>Metazoa</taxon>
        <taxon>Ecdysozoa</taxon>
        <taxon>Arthropoda</taxon>
        <taxon>Crustacea</taxon>
        <taxon>Multicrustacea</taxon>
        <taxon>Malacostraca</taxon>
        <taxon>Eumalacostraca</taxon>
        <taxon>Eucarida</taxon>
        <taxon>Decapoda</taxon>
        <taxon>Pleocyemata</taxon>
        <taxon>Brachyura</taxon>
        <taxon>Eubrachyura</taxon>
        <taxon>Portunoidea</taxon>
        <taxon>Portunidae</taxon>
        <taxon>Portuninae</taxon>
        <taxon>Scylla</taxon>
    </lineage>
</organism>
<feature type="compositionally biased region" description="Basic residues" evidence="6">
    <location>
        <begin position="1253"/>
        <end position="1266"/>
    </location>
</feature>
<feature type="domain" description="ELP1 three-helical bundle" evidence="11">
    <location>
        <begin position="1161"/>
        <end position="1337"/>
    </location>
</feature>
<comment type="similarity">
    <text evidence="3">Belongs to the ELP1/IKA1 family.</text>
</comment>
<dbReference type="SUPFAM" id="SSF82171">
    <property type="entry name" value="DPP6 N-terminal domain-like"/>
    <property type="match status" value="1"/>
</dbReference>
<name>A0AAW0SXI3_SCYPA</name>
<dbReference type="InterPro" id="IPR056167">
    <property type="entry name" value="A-sol_ELP1"/>
</dbReference>
<feature type="compositionally biased region" description="Basic and acidic residues" evidence="6">
    <location>
        <begin position="348"/>
        <end position="388"/>
    </location>
</feature>
<keyword evidence="4" id="KW-0963">Cytoplasm</keyword>
<evidence type="ECO:0000259" key="7">
    <source>
        <dbReference type="Pfam" id="PF04762"/>
    </source>
</evidence>
<feature type="domain" description="ELP1 alpha-solenoid" evidence="10">
    <location>
        <begin position="781"/>
        <end position="983"/>
    </location>
</feature>
<reference evidence="12 13" key="1">
    <citation type="submission" date="2023-03" db="EMBL/GenBank/DDBJ databases">
        <title>High-quality genome of Scylla paramamosain provides insights in environmental adaptation.</title>
        <authorList>
            <person name="Zhang L."/>
        </authorList>
    </citation>
    <scope>NUCLEOTIDE SEQUENCE [LARGE SCALE GENOMIC DNA]</scope>
    <source>
        <strain evidence="12">LZ_2023a</strain>
        <tissue evidence="12">Muscle</tissue>
    </source>
</reference>
<comment type="caution">
    <text evidence="12">The sequence shown here is derived from an EMBL/GenBank/DDBJ whole genome shotgun (WGS) entry which is preliminary data.</text>
</comment>
<evidence type="ECO:0000313" key="13">
    <source>
        <dbReference type="Proteomes" id="UP001487740"/>
    </source>
</evidence>
<evidence type="ECO:0008006" key="14">
    <source>
        <dbReference type="Google" id="ProtNLM"/>
    </source>
</evidence>
<sequence>MRNLVVVDHRRQVVPAVPSDALLCVDPLSLAPHMATTEGVRSLDQASSSWPAVTWGQHGIKTVRVVSAECVAAAAALCVVTAEGQVVTVAEDGQVEVAGEVAEGIAAAQWSPDQELLALVTPSGLVLLMTASLDPIAETRLGDGAGQEMVALGWGKKETQFHGSEGKAAARVPKSATRPVPDWDDRLPRVTWRGDGELFAVSHLPVASRVRKIVILNRECVIQSVSEDLDALESPLAWKPSGSIIASTQTTATKHEVAFVEKNGLKHGGFVLPFAPGCMEVVELSWSPDSSVLAVWVRPLVDEEVEEVVQLWTCGNYHWYLKREVRFGGRGLGRGGGGGGGQGEEDAKEGKKEDRREEENKENIRGNKTKNKEKQEKQDDIKEKEEIEEKQHQNIISIKWTEEATPPLHTLHILTTTHHHRLTLLHTTHHSQGHSPQDTASVAVVDGQRVLVTPFRQTTIPPPMSAYEVEFPGTVNSVAFCLSDSSADVDVDDSGYLEGCEDVGVGCNSLCVQHGLDKITFLAAAASEDVVEGHGCSVRVTGAAGDGFRVSVRPLGVYGQCEVQWPASVAPRPASARELYHWAWPRKDLLVAVFASDGVCHLVFVEVQETAQAVAKDVVALEDFVVAMATSPTVAALQLASGSLVKLDLATHSLEPWVVDGTEVQLPATLQKLCLCPMEGVASLTPLGLTPRGRLYLGHRQVLANCTSVLLHTHHLLATTSAHTLLAVPLTPQALAGLEEASVGAGVRRVERGARLVCSVAHDTRVVMQMPRGNLEVVSPRPLALHALGRLVAARQYGAALALALRHRVDTNLLYDHQPAHFLAAADHFVRDVADPQRLDVFLAALTEADCTATTYAFHYPSRPAATAGAAAPGKVAAVCEAVRAAMVAVDEGRLLLPILTSLVRSGRMEDALARLGDMRRRAEAGQAFPVGPEEGLRHLLYLADTEELYRVALGTYDLSLALMVAQRSTRDPKEYLPQLNGLAALPEALRRFRIDATLRRFTTALRGVDDAAPHRDEALALVDARGLHALALQLLPAGSQVKAAVCERYGRRLLADNRPAEAAIMLGRAGLHQAALEAYRSAGNWQMSLVMAARLGMAKERVGELCRDLAGELRGQGRHTEAARLYEHHLADEEEAVACLAAAGEWQDALRLTHQYGRPDLLQTHVQPGARQQAAATLADTRDTAAAITRQAARLAAVRAARQRQHAASLALAAEDAPLDSDLYSDTSTVAGLDQSRRTASTTTASTAASSRSHRSSKSRRKLERKKYSTKEGSPQEDLGLVAALHEIYSSLGRRAEATSALCAALVILGHDTEAAELQHAFSDLLQLAEARKAEIWPAAAPQDQEFGPQMTTQGAVDQVMAGAGAGQAEGSWVALRMAQLEPHLRFPPPPVRDAWRLGLLAWQDKGD</sequence>
<dbReference type="Pfam" id="PF23878">
    <property type="entry name" value="TPR_ELP1"/>
    <property type="match status" value="1"/>
</dbReference>
<feature type="domain" description="ELP1 N-terminal second beta-propeller" evidence="8">
    <location>
        <begin position="444"/>
        <end position="485"/>
    </location>
</feature>
<dbReference type="InterPro" id="IPR056169">
    <property type="entry name" value="HB_ELP1"/>
</dbReference>
<dbReference type="GO" id="GO:0033588">
    <property type="term" value="C:elongator holoenzyme complex"/>
    <property type="evidence" value="ECO:0007669"/>
    <property type="project" value="InterPro"/>
</dbReference>
<keyword evidence="5" id="KW-0819">tRNA processing</keyword>
<evidence type="ECO:0000256" key="1">
    <source>
        <dbReference type="ARBA" id="ARBA00004496"/>
    </source>
</evidence>
<evidence type="ECO:0000256" key="5">
    <source>
        <dbReference type="ARBA" id="ARBA00022694"/>
    </source>
</evidence>
<evidence type="ECO:0000256" key="6">
    <source>
        <dbReference type="SAM" id="MobiDB-lite"/>
    </source>
</evidence>
<feature type="region of interest" description="Disordered" evidence="6">
    <location>
        <begin position="333"/>
        <end position="388"/>
    </location>
</feature>
<dbReference type="Pfam" id="PF23936">
    <property type="entry name" value="HB_ELP1"/>
    <property type="match status" value="1"/>
</dbReference>